<dbReference type="AlphaFoldDB" id="K1S837"/>
<protein>
    <submittedName>
        <fullName evidence="1">Uncharacterized protein</fullName>
    </submittedName>
</protein>
<accession>K1S837</accession>
<sequence length="45" mass="5114">DRQSGQIQFVRVFFFLLSTDSSAGYQPMLASKRVEYVGKAVKVQM</sequence>
<organism evidence="1">
    <name type="scientific">human gut metagenome</name>
    <dbReference type="NCBI Taxonomy" id="408170"/>
    <lineage>
        <taxon>unclassified sequences</taxon>
        <taxon>metagenomes</taxon>
        <taxon>organismal metagenomes</taxon>
    </lineage>
</organism>
<proteinExistence type="predicted"/>
<dbReference type="EMBL" id="AJWZ01007476">
    <property type="protein sequence ID" value="EKC56802.1"/>
    <property type="molecule type" value="Genomic_DNA"/>
</dbReference>
<comment type="caution">
    <text evidence="1">The sequence shown here is derived from an EMBL/GenBank/DDBJ whole genome shotgun (WGS) entry which is preliminary data.</text>
</comment>
<feature type="non-terminal residue" evidence="1">
    <location>
        <position position="1"/>
    </location>
</feature>
<reference evidence="1" key="1">
    <citation type="journal article" date="2013" name="Environ. Microbiol.">
        <title>Microbiota from the distal guts of lean and obese adolescents exhibit partial functional redundancy besides clear differences in community structure.</title>
        <authorList>
            <person name="Ferrer M."/>
            <person name="Ruiz A."/>
            <person name="Lanza F."/>
            <person name="Haange S.B."/>
            <person name="Oberbach A."/>
            <person name="Till H."/>
            <person name="Bargiela R."/>
            <person name="Campoy C."/>
            <person name="Segura M.T."/>
            <person name="Richter M."/>
            <person name="von Bergen M."/>
            <person name="Seifert J."/>
            <person name="Suarez A."/>
        </authorList>
    </citation>
    <scope>NUCLEOTIDE SEQUENCE</scope>
</reference>
<gene>
    <name evidence="1" type="ORF">OBE_10876</name>
</gene>
<name>K1S837_9ZZZZ</name>
<evidence type="ECO:0000313" key="1">
    <source>
        <dbReference type="EMBL" id="EKC56802.1"/>
    </source>
</evidence>